<name>A0ABU4VNY7_9ACTN</name>
<accession>A0ABU4VNY7</accession>
<proteinExistence type="predicted"/>
<sequence>MPAAPLGRALRAGLPVLAVIAVLAGCGGDDDRYADAWSASCRALEDGARELQQALVSAADQTPDTGDAAARSALPAAVVGREAGPAAERFSRAVATELRQVREVAPPDGLRAWHRAAIADLERQARVVADGADRVRRGDAAGLAALALGGVGPARADAPAVLRDETPDCTALR</sequence>
<evidence type="ECO:0008006" key="3">
    <source>
        <dbReference type="Google" id="ProtNLM"/>
    </source>
</evidence>
<gene>
    <name evidence="1" type="ORF">SK069_18405</name>
</gene>
<organism evidence="1 2">
    <name type="scientific">Patulibacter brassicae</name>
    <dbReference type="NCBI Taxonomy" id="1705717"/>
    <lineage>
        <taxon>Bacteria</taxon>
        <taxon>Bacillati</taxon>
        <taxon>Actinomycetota</taxon>
        <taxon>Thermoleophilia</taxon>
        <taxon>Solirubrobacterales</taxon>
        <taxon>Patulibacteraceae</taxon>
        <taxon>Patulibacter</taxon>
    </lineage>
</organism>
<dbReference type="RefSeq" id="WP_319955725.1">
    <property type="nucleotide sequence ID" value="NZ_JAXAVX010000016.1"/>
</dbReference>
<reference evidence="1 2" key="1">
    <citation type="submission" date="2023-11" db="EMBL/GenBank/DDBJ databases">
        <authorList>
            <person name="Xu M."/>
            <person name="Jiang T."/>
        </authorList>
    </citation>
    <scope>NUCLEOTIDE SEQUENCE [LARGE SCALE GENOMIC DNA]</scope>
    <source>
        <strain evidence="1 2">SD</strain>
    </source>
</reference>
<evidence type="ECO:0000313" key="1">
    <source>
        <dbReference type="EMBL" id="MDX8153576.1"/>
    </source>
</evidence>
<dbReference type="EMBL" id="JAXAVX010000016">
    <property type="protein sequence ID" value="MDX8153576.1"/>
    <property type="molecule type" value="Genomic_DNA"/>
</dbReference>
<dbReference type="Proteomes" id="UP001277761">
    <property type="component" value="Unassembled WGS sequence"/>
</dbReference>
<protein>
    <recommendedName>
        <fullName evidence="3">Lipoprotein</fullName>
    </recommendedName>
</protein>
<comment type="caution">
    <text evidence="1">The sequence shown here is derived from an EMBL/GenBank/DDBJ whole genome shotgun (WGS) entry which is preliminary data.</text>
</comment>
<evidence type="ECO:0000313" key="2">
    <source>
        <dbReference type="Proteomes" id="UP001277761"/>
    </source>
</evidence>
<keyword evidence="2" id="KW-1185">Reference proteome</keyword>